<feature type="region of interest" description="Disordered" evidence="8">
    <location>
        <begin position="95"/>
        <end position="199"/>
    </location>
</feature>
<dbReference type="GO" id="GO:0003714">
    <property type="term" value="F:transcription corepressor activity"/>
    <property type="evidence" value="ECO:0007669"/>
    <property type="project" value="InterPro"/>
</dbReference>
<dbReference type="InterPro" id="IPR001680">
    <property type="entry name" value="WD40_rpt"/>
</dbReference>
<evidence type="ECO:0000256" key="6">
    <source>
        <dbReference type="ARBA" id="ARBA00023242"/>
    </source>
</evidence>
<dbReference type="PROSITE" id="PS50082">
    <property type="entry name" value="WD_REPEATS_2"/>
    <property type="match status" value="6"/>
</dbReference>
<dbReference type="PROSITE" id="PS50896">
    <property type="entry name" value="LISH"/>
    <property type="match status" value="1"/>
</dbReference>
<dbReference type="Pfam" id="PF00400">
    <property type="entry name" value="WD40"/>
    <property type="match status" value="7"/>
</dbReference>
<dbReference type="EMBL" id="ML170157">
    <property type="protein sequence ID" value="TDL28350.1"/>
    <property type="molecule type" value="Genomic_DNA"/>
</dbReference>
<organism evidence="9 10">
    <name type="scientific">Rickenella mellea</name>
    <dbReference type="NCBI Taxonomy" id="50990"/>
    <lineage>
        <taxon>Eukaryota</taxon>
        <taxon>Fungi</taxon>
        <taxon>Dikarya</taxon>
        <taxon>Basidiomycota</taxon>
        <taxon>Agaricomycotina</taxon>
        <taxon>Agaricomycetes</taxon>
        <taxon>Hymenochaetales</taxon>
        <taxon>Rickenellaceae</taxon>
        <taxon>Rickenella</taxon>
    </lineage>
</organism>
<dbReference type="Proteomes" id="UP000294933">
    <property type="component" value="Unassembled WGS sequence"/>
</dbReference>
<evidence type="ECO:0000256" key="1">
    <source>
        <dbReference type="ARBA" id="ARBA00004123"/>
    </source>
</evidence>
<feature type="repeat" description="WD" evidence="7">
    <location>
        <begin position="309"/>
        <end position="350"/>
    </location>
</feature>
<dbReference type="PANTHER" id="PTHR22846">
    <property type="entry name" value="WD40 REPEAT PROTEIN"/>
    <property type="match status" value="1"/>
</dbReference>
<keyword evidence="3" id="KW-0677">Repeat</keyword>
<feature type="compositionally biased region" description="Basic and acidic residues" evidence="8">
    <location>
        <begin position="118"/>
        <end position="142"/>
    </location>
</feature>
<evidence type="ECO:0000313" key="9">
    <source>
        <dbReference type="EMBL" id="TDL28350.1"/>
    </source>
</evidence>
<feature type="repeat" description="WD" evidence="7">
    <location>
        <begin position="452"/>
        <end position="498"/>
    </location>
</feature>
<evidence type="ECO:0000256" key="8">
    <source>
        <dbReference type="SAM" id="MobiDB-lite"/>
    </source>
</evidence>
<name>A0A4Y7QN64_9AGAM</name>
<dbReference type="SUPFAM" id="SSF50978">
    <property type="entry name" value="WD40 repeat-like"/>
    <property type="match status" value="1"/>
</dbReference>
<sequence length="588" mass="65293">MNPLIQMTADEVNHLIYAYLRDSGFEHTAFTLRTEGQLDRSHLFNRHIPRGELVELLSKSLLYVEVETHWRGDTMVTECKAPFSLLRRHECSSEGIGAETNGYSDEYEQSRSNGIDNVQKRKAEPLVLEEPRVEKRAKRSAEPEASDDYFSLPSVSKKKDSKSDSSVDMDRASQPAVNTPSAEIVKKAKTKKAPGPGDDTTPLDAILSLTGHAAEVFVCAWNPKAPELLATGSKDATVRIWNMPNPPDNLSEFSRSPLNPPVILKHLPNSDQRDITSLDWNPDGTLLATGSYDSILRVWTAPGEHYMSHPQHQGPIFATRFSKSGRWLLSASLDGTACVWDVSEKKLYMQFRCHAECCLDVDWLDDSTFASCGADRLIHIMQLGNPSPIKTFDGHTNEVNQIKFNPSRTRLASCSDDQTARIWNITNLFRKPEPDSIPGLGTTTKPDSVITLKGHSDSIGSIGWCPAPSNSGHEIMATTSFDGTARLWDATTGECLRAISDHKRAAYTLTFSPEGKFLATGSGDGWLYIYNVATKERVWSWYAGHDKPGIYEIDWQQKGGINRIAMCLESRAVGVVDVTRVPALMAYM</sequence>
<feature type="repeat" description="WD" evidence="7">
    <location>
        <begin position="499"/>
        <end position="540"/>
    </location>
</feature>
<dbReference type="PANTHER" id="PTHR22846:SF2">
    <property type="entry name" value="F-BOX-LIKE_WD REPEAT-CONTAINING PROTEIN EBI"/>
    <property type="match status" value="1"/>
</dbReference>
<dbReference type="FunFam" id="2.130.10.10:FF:000218">
    <property type="entry name" value="WD40 repeat-containing protein HOS15"/>
    <property type="match status" value="1"/>
</dbReference>
<evidence type="ECO:0000256" key="5">
    <source>
        <dbReference type="ARBA" id="ARBA00023163"/>
    </source>
</evidence>
<keyword evidence="5" id="KW-0804">Transcription</keyword>
<dbReference type="InterPro" id="IPR015943">
    <property type="entry name" value="WD40/YVTN_repeat-like_dom_sf"/>
</dbReference>
<dbReference type="PRINTS" id="PR00320">
    <property type="entry name" value="GPROTEINBRPT"/>
</dbReference>
<dbReference type="InterPro" id="IPR020472">
    <property type="entry name" value="WD40_PAC1"/>
</dbReference>
<protein>
    <submittedName>
        <fullName evidence="9">WD40 repeat-like protein</fullName>
    </submittedName>
</protein>
<feature type="repeat" description="WD" evidence="7">
    <location>
        <begin position="209"/>
        <end position="243"/>
    </location>
</feature>
<dbReference type="CDD" id="cd00200">
    <property type="entry name" value="WD40"/>
    <property type="match status" value="1"/>
</dbReference>
<evidence type="ECO:0000256" key="4">
    <source>
        <dbReference type="ARBA" id="ARBA00023015"/>
    </source>
</evidence>
<dbReference type="AlphaFoldDB" id="A0A4Y7QN64"/>
<feature type="compositionally biased region" description="Basic and acidic residues" evidence="8">
    <location>
        <begin position="157"/>
        <end position="171"/>
    </location>
</feature>
<dbReference type="STRING" id="50990.A0A4Y7QN64"/>
<dbReference type="SMART" id="SM00667">
    <property type="entry name" value="LisH"/>
    <property type="match status" value="1"/>
</dbReference>
<accession>A0A4Y7QN64</accession>
<feature type="repeat" description="WD" evidence="7">
    <location>
        <begin position="268"/>
        <end position="299"/>
    </location>
</feature>
<evidence type="ECO:0000256" key="7">
    <source>
        <dbReference type="PROSITE-ProRule" id="PRU00221"/>
    </source>
</evidence>
<dbReference type="OrthoDB" id="1367865at2759"/>
<dbReference type="Gene3D" id="2.130.10.10">
    <property type="entry name" value="YVTN repeat-like/Quinoprotein amine dehydrogenase"/>
    <property type="match status" value="1"/>
</dbReference>
<keyword evidence="6" id="KW-0539">Nucleus</keyword>
<proteinExistence type="predicted"/>
<evidence type="ECO:0000256" key="2">
    <source>
        <dbReference type="ARBA" id="ARBA00022574"/>
    </source>
</evidence>
<evidence type="ECO:0000256" key="3">
    <source>
        <dbReference type="ARBA" id="ARBA00022737"/>
    </source>
</evidence>
<reference evidence="9 10" key="1">
    <citation type="submission" date="2018-06" db="EMBL/GenBank/DDBJ databases">
        <title>A transcriptomic atlas of mushroom development highlights an independent origin of complex multicellularity.</title>
        <authorList>
            <consortium name="DOE Joint Genome Institute"/>
            <person name="Krizsan K."/>
            <person name="Almasi E."/>
            <person name="Merenyi Z."/>
            <person name="Sahu N."/>
            <person name="Viragh M."/>
            <person name="Koszo T."/>
            <person name="Mondo S."/>
            <person name="Kiss B."/>
            <person name="Balint B."/>
            <person name="Kues U."/>
            <person name="Barry K."/>
            <person name="Hegedus J.C."/>
            <person name="Henrissat B."/>
            <person name="Johnson J."/>
            <person name="Lipzen A."/>
            <person name="Ohm R."/>
            <person name="Nagy I."/>
            <person name="Pangilinan J."/>
            <person name="Yan J."/>
            <person name="Xiong Y."/>
            <person name="Grigoriev I.V."/>
            <person name="Hibbett D.S."/>
            <person name="Nagy L.G."/>
        </authorList>
    </citation>
    <scope>NUCLEOTIDE SEQUENCE [LARGE SCALE GENOMIC DNA]</scope>
    <source>
        <strain evidence="9 10">SZMC22713</strain>
    </source>
</reference>
<dbReference type="PROSITE" id="PS50294">
    <property type="entry name" value="WD_REPEATS_REGION"/>
    <property type="match status" value="6"/>
</dbReference>
<feature type="repeat" description="WD" evidence="7">
    <location>
        <begin position="392"/>
        <end position="427"/>
    </location>
</feature>
<comment type="subcellular location">
    <subcellularLocation>
        <location evidence="1">Nucleus</location>
    </subcellularLocation>
</comment>
<dbReference type="InterPro" id="IPR036322">
    <property type="entry name" value="WD40_repeat_dom_sf"/>
</dbReference>
<dbReference type="VEuPathDB" id="FungiDB:BD410DRAFT_780846"/>
<dbReference type="GO" id="GO:0034967">
    <property type="term" value="C:Set3 complex"/>
    <property type="evidence" value="ECO:0007669"/>
    <property type="project" value="TreeGrafter"/>
</dbReference>
<dbReference type="PROSITE" id="PS00678">
    <property type="entry name" value="WD_REPEATS_1"/>
    <property type="match status" value="4"/>
</dbReference>
<gene>
    <name evidence="9" type="ORF">BD410DRAFT_780846</name>
</gene>
<evidence type="ECO:0000313" key="10">
    <source>
        <dbReference type="Proteomes" id="UP000294933"/>
    </source>
</evidence>
<keyword evidence="4" id="KW-0805">Transcription regulation</keyword>
<keyword evidence="10" id="KW-1185">Reference proteome</keyword>
<keyword evidence="2 7" id="KW-0853">WD repeat</keyword>
<dbReference type="GO" id="GO:0006357">
    <property type="term" value="P:regulation of transcription by RNA polymerase II"/>
    <property type="evidence" value="ECO:0007669"/>
    <property type="project" value="TreeGrafter"/>
</dbReference>
<dbReference type="InterPro" id="IPR045183">
    <property type="entry name" value="Ebi-like"/>
</dbReference>
<dbReference type="Pfam" id="PF08513">
    <property type="entry name" value="LisH"/>
    <property type="match status" value="1"/>
</dbReference>
<dbReference type="SMART" id="SM00320">
    <property type="entry name" value="WD40"/>
    <property type="match status" value="7"/>
</dbReference>
<dbReference type="InterPro" id="IPR006594">
    <property type="entry name" value="LisH"/>
</dbReference>
<dbReference type="Gene3D" id="1.20.960.30">
    <property type="match status" value="1"/>
</dbReference>
<dbReference type="InterPro" id="IPR019775">
    <property type="entry name" value="WD40_repeat_CS"/>
</dbReference>